<keyword evidence="2 3" id="KW-0378">Hydrolase</keyword>
<proteinExistence type="inferred from homology"/>
<comment type="caution">
    <text evidence="3">The sequence shown here is derived from an EMBL/GenBank/DDBJ whole genome shotgun (WGS) entry which is preliminary data.</text>
</comment>
<organism evidence="3 4">
    <name type="scientific">Solibacillus kalamii</name>
    <dbReference type="NCBI Taxonomy" id="1748298"/>
    <lineage>
        <taxon>Bacteria</taxon>
        <taxon>Bacillati</taxon>
        <taxon>Bacillota</taxon>
        <taxon>Bacilli</taxon>
        <taxon>Bacillales</taxon>
        <taxon>Caryophanaceae</taxon>
        <taxon>Solibacillus</taxon>
    </lineage>
</organism>
<protein>
    <submittedName>
        <fullName evidence="3">Alpha/beta hydrolase</fullName>
    </submittedName>
</protein>
<comment type="similarity">
    <text evidence="1">Belongs to the esterase D family.</text>
</comment>
<evidence type="ECO:0000256" key="1">
    <source>
        <dbReference type="ARBA" id="ARBA00005622"/>
    </source>
</evidence>
<dbReference type="GO" id="GO:0016787">
    <property type="term" value="F:hydrolase activity"/>
    <property type="evidence" value="ECO:0007669"/>
    <property type="project" value="UniProtKB-KW"/>
</dbReference>
<accession>A0ABX3ZIA1</accession>
<dbReference type="RefSeq" id="WP_087616727.1">
    <property type="nucleotide sequence ID" value="NZ_JAFBEY010000001.1"/>
</dbReference>
<dbReference type="InterPro" id="IPR029058">
    <property type="entry name" value="AB_hydrolase_fold"/>
</dbReference>
<evidence type="ECO:0000256" key="2">
    <source>
        <dbReference type="ARBA" id="ARBA00022801"/>
    </source>
</evidence>
<dbReference type="SUPFAM" id="SSF53474">
    <property type="entry name" value="alpha/beta-Hydrolases"/>
    <property type="match status" value="1"/>
</dbReference>
<sequence length="265" mass="30574">MQSNYNDYSYIVDIYQPEETPPTEGFPVIIVLDGTRYSKLLYETLANQLRNRKKTKVEPAIIVGIGHLEKDIPKQRFYDFTAPADHYHFPVRRGKVMQEFPAGGAVEFMDYIMHQIMPMLQEKYKIDDKKISLYGHSLGGLFVLWSYLTYPDCFYKYIAISPSIWWNDHELIRTIQQVEKPIAAPLYIGVGGEEGDMVDDAQKFVALASEKWVSCEFYIAECENHASVIPTTMSRVIRFLKSDERTGHMEKTGCFLDKVNTLNSL</sequence>
<dbReference type="PANTHER" id="PTHR40841">
    <property type="entry name" value="SIDEROPHORE TRIACETYLFUSARININE C ESTERASE"/>
    <property type="match status" value="1"/>
</dbReference>
<dbReference type="InterPro" id="IPR052558">
    <property type="entry name" value="Siderophore_Hydrolase_D"/>
</dbReference>
<dbReference type="Proteomes" id="UP000196594">
    <property type="component" value="Unassembled WGS sequence"/>
</dbReference>
<gene>
    <name evidence="3" type="ORF">CBM15_07300</name>
</gene>
<keyword evidence="4" id="KW-1185">Reference proteome</keyword>
<dbReference type="Pfam" id="PF00756">
    <property type="entry name" value="Esterase"/>
    <property type="match status" value="1"/>
</dbReference>
<dbReference type="Gene3D" id="3.40.50.1820">
    <property type="entry name" value="alpha/beta hydrolase"/>
    <property type="match status" value="1"/>
</dbReference>
<evidence type="ECO:0000313" key="4">
    <source>
        <dbReference type="Proteomes" id="UP000196594"/>
    </source>
</evidence>
<evidence type="ECO:0000313" key="3">
    <source>
        <dbReference type="EMBL" id="OUZ39456.1"/>
    </source>
</evidence>
<dbReference type="PANTHER" id="PTHR40841:SF2">
    <property type="entry name" value="SIDEROPHORE-DEGRADING ESTERASE (EUROFUNG)"/>
    <property type="match status" value="1"/>
</dbReference>
<dbReference type="InterPro" id="IPR000801">
    <property type="entry name" value="Esterase-like"/>
</dbReference>
<dbReference type="EMBL" id="NHNT01000003">
    <property type="protein sequence ID" value="OUZ39456.1"/>
    <property type="molecule type" value="Genomic_DNA"/>
</dbReference>
<reference evidence="3 4" key="1">
    <citation type="journal article" date="2017" name="Int. J. Syst. Evol. Microbiol.">
        <title>Solibacillus kalamii sp. nov., isolated from a high-efficiency particulate arrestance filter system used in the International Space Station.</title>
        <authorList>
            <person name="Checinska Sielaff A."/>
            <person name="Kumar R.M."/>
            <person name="Pal D."/>
            <person name="Mayilraj S."/>
            <person name="Venkateswaran K."/>
        </authorList>
    </citation>
    <scope>NUCLEOTIDE SEQUENCE [LARGE SCALE GENOMIC DNA]</scope>
    <source>
        <strain evidence="3 4">ISSFR-015</strain>
    </source>
</reference>
<name>A0ABX3ZIA1_9BACL</name>